<feature type="compositionally biased region" description="Low complexity" evidence="1">
    <location>
        <begin position="39"/>
        <end position="61"/>
    </location>
</feature>
<sequence length="405" mass="45462">MKLNINKACDLSSISVLPPHSRRRSNPVSSLVDSSGSGQMQMRHMRSQSQQPFSQGMSLSQLSQGSLDDVLTGEQRLDSQERDNSGKRLAPISSSRDDSQMQQSRSSNYATRKWSSTFTPDPRCRVSEELEHKIGLVEGSLNRLERIMDSVQSDIMQVNKAVKEVSLEVAGIWQKVIVQDGHMQLMLKREEEIKASVSETLKSIPDQLRKEAVSAEQQKACKIAAAVSSLPTRIESCLLRFQNEICGAFSKEIEKRSRVAAMSQKNQLPVNRISPLTVSAIGVPTNLARVPHPKMEAETAKVLKPKACRFSDIKHAMKPKLEEVLITDQDFLLFGLTNSFVTQSDDFEVIAGSDEELDKGFCCLLKKKEAGWKSHLSEEAERESVRILRRARRRKRKLDNTIVLD</sequence>
<dbReference type="GO" id="GO:0005634">
    <property type="term" value="C:nucleus"/>
    <property type="evidence" value="ECO:0007669"/>
    <property type="project" value="TreeGrafter"/>
</dbReference>
<dbReference type="GO" id="GO:0009553">
    <property type="term" value="P:embryo sac development"/>
    <property type="evidence" value="ECO:0007669"/>
    <property type="project" value="TreeGrafter"/>
</dbReference>
<dbReference type="Proteomes" id="UP000652761">
    <property type="component" value="Unassembled WGS sequence"/>
</dbReference>
<dbReference type="GO" id="GO:0009556">
    <property type="term" value="P:microsporogenesis"/>
    <property type="evidence" value="ECO:0007669"/>
    <property type="project" value="TreeGrafter"/>
</dbReference>
<dbReference type="PANTHER" id="PTHR37695:SF1">
    <property type="entry name" value="RECOMBINATION INITIATION DEFECTS 3-RELATED"/>
    <property type="match status" value="1"/>
</dbReference>
<gene>
    <name evidence="2" type="ORF">Taro_023334</name>
</gene>
<keyword evidence="3" id="KW-1185">Reference proteome</keyword>
<feature type="compositionally biased region" description="Basic and acidic residues" evidence="1">
    <location>
        <begin position="76"/>
        <end position="86"/>
    </location>
</feature>
<feature type="compositionally biased region" description="Polar residues" evidence="1">
    <location>
        <begin position="26"/>
        <end position="38"/>
    </location>
</feature>
<dbReference type="GO" id="GO:0042138">
    <property type="term" value="P:meiotic DNA double-strand break formation"/>
    <property type="evidence" value="ECO:0007669"/>
    <property type="project" value="TreeGrafter"/>
</dbReference>
<accession>A0A843VE55</accession>
<feature type="compositionally biased region" description="Polar residues" evidence="1">
    <location>
        <begin position="108"/>
        <end position="119"/>
    </location>
</feature>
<dbReference type="GO" id="GO:0070192">
    <property type="term" value="P:chromosome organization involved in meiotic cell cycle"/>
    <property type="evidence" value="ECO:0007669"/>
    <property type="project" value="InterPro"/>
</dbReference>
<feature type="region of interest" description="Disordered" evidence="1">
    <location>
        <begin position="76"/>
        <end position="120"/>
    </location>
</feature>
<name>A0A843VE55_COLES</name>
<feature type="region of interest" description="Disordered" evidence="1">
    <location>
        <begin position="16"/>
        <end position="61"/>
    </location>
</feature>
<dbReference type="PANTHER" id="PTHR37695">
    <property type="entry name" value="RECOMBINATION INITIATION DEFECTS 3-RELATED"/>
    <property type="match status" value="1"/>
</dbReference>
<reference evidence="2" key="1">
    <citation type="submission" date="2017-07" db="EMBL/GenBank/DDBJ databases">
        <title>Taro Niue Genome Assembly and Annotation.</title>
        <authorList>
            <person name="Atibalentja N."/>
            <person name="Keating K."/>
            <person name="Fields C.J."/>
        </authorList>
    </citation>
    <scope>NUCLEOTIDE SEQUENCE</scope>
    <source>
        <strain evidence="2">Niue_2</strain>
        <tissue evidence="2">Leaf</tissue>
    </source>
</reference>
<dbReference type="OrthoDB" id="1920658at2759"/>
<dbReference type="InterPro" id="IPR034546">
    <property type="entry name" value="PAIR1"/>
</dbReference>
<comment type="caution">
    <text evidence="2">The sequence shown here is derived from an EMBL/GenBank/DDBJ whole genome shotgun (WGS) entry which is preliminary data.</text>
</comment>
<protein>
    <submittedName>
        <fullName evidence="2">Uncharacterized protein</fullName>
    </submittedName>
</protein>
<dbReference type="AlphaFoldDB" id="A0A843VE55"/>
<evidence type="ECO:0000313" key="2">
    <source>
        <dbReference type="EMBL" id="MQL90723.1"/>
    </source>
</evidence>
<evidence type="ECO:0000256" key="1">
    <source>
        <dbReference type="SAM" id="MobiDB-lite"/>
    </source>
</evidence>
<dbReference type="EMBL" id="NMUH01001268">
    <property type="protein sequence ID" value="MQL90723.1"/>
    <property type="molecule type" value="Genomic_DNA"/>
</dbReference>
<evidence type="ECO:0000313" key="3">
    <source>
        <dbReference type="Proteomes" id="UP000652761"/>
    </source>
</evidence>
<organism evidence="2 3">
    <name type="scientific">Colocasia esculenta</name>
    <name type="common">Wild taro</name>
    <name type="synonym">Arum esculentum</name>
    <dbReference type="NCBI Taxonomy" id="4460"/>
    <lineage>
        <taxon>Eukaryota</taxon>
        <taxon>Viridiplantae</taxon>
        <taxon>Streptophyta</taxon>
        <taxon>Embryophyta</taxon>
        <taxon>Tracheophyta</taxon>
        <taxon>Spermatophyta</taxon>
        <taxon>Magnoliopsida</taxon>
        <taxon>Liliopsida</taxon>
        <taxon>Araceae</taxon>
        <taxon>Aroideae</taxon>
        <taxon>Colocasieae</taxon>
        <taxon>Colocasia</taxon>
    </lineage>
</organism>
<proteinExistence type="predicted"/>